<dbReference type="EMBL" id="CAJOBC010062492">
    <property type="protein sequence ID" value="CAF4214579.1"/>
    <property type="molecule type" value="Genomic_DNA"/>
</dbReference>
<protein>
    <recommendedName>
        <fullName evidence="9">Alanine aminotransferase</fullName>
    </recommendedName>
</protein>
<dbReference type="FunFam" id="3.90.1150.10:FF:000345">
    <property type="entry name" value="Alanine aminotransferase 2"/>
    <property type="match status" value="1"/>
</dbReference>
<dbReference type="Proteomes" id="UP000663829">
    <property type="component" value="Unassembled WGS sequence"/>
</dbReference>
<dbReference type="EMBL" id="CAJNOQ010014735">
    <property type="protein sequence ID" value="CAF1347435.1"/>
    <property type="molecule type" value="Genomic_DNA"/>
</dbReference>
<dbReference type="Proteomes" id="UP000681722">
    <property type="component" value="Unassembled WGS sequence"/>
</dbReference>
<evidence type="ECO:0000256" key="3">
    <source>
        <dbReference type="ARBA" id="ARBA00022576"/>
    </source>
</evidence>
<dbReference type="PANTHER" id="PTHR11751:SF29">
    <property type="entry name" value="ALANINE TRANSAMINASE"/>
    <property type="match status" value="1"/>
</dbReference>
<keyword evidence="5" id="KW-0663">Pyridoxal phosphate</keyword>
<reference evidence="6" key="1">
    <citation type="submission" date="2021-02" db="EMBL/GenBank/DDBJ databases">
        <authorList>
            <person name="Nowell W R."/>
        </authorList>
    </citation>
    <scope>NUCLEOTIDE SEQUENCE</scope>
</reference>
<evidence type="ECO:0000256" key="4">
    <source>
        <dbReference type="ARBA" id="ARBA00022679"/>
    </source>
</evidence>
<keyword evidence="4" id="KW-0808">Transferase</keyword>
<evidence type="ECO:0000313" key="8">
    <source>
        <dbReference type="Proteomes" id="UP000663829"/>
    </source>
</evidence>
<dbReference type="SUPFAM" id="SSF53383">
    <property type="entry name" value="PLP-dependent transferases"/>
    <property type="match status" value="1"/>
</dbReference>
<dbReference type="PANTHER" id="PTHR11751">
    <property type="entry name" value="ALANINE AMINOTRANSFERASE"/>
    <property type="match status" value="1"/>
</dbReference>
<comment type="cofactor">
    <cofactor evidence="1">
        <name>pyridoxal 5'-phosphate</name>
        <dbReference type="ChEBI" id="CHEBI:597326"/>
    </cofactor>
</comment>
<dbReference type="InterPro" id="IPR015424">
    <property type="entry name" value="PyrdxlP-dep_Trfase"/>
</dbReference>
<evidence type="ECO:0008006" key="9">
    <source>
        <dbReference type="Google" id="ProtNLM"/>
    </source>
</evidence>
<keyword evidence="3" id="KW-0032">Aminotransferase</keyword>
<accession>A0A815H022</accession>
<evidence type="ECO:0000313" key="6">
    <source>
        <dbReference type="EMBL" id="CAF1347435.1"/>
    </source>
</evidence>
<evidence type="ECO:0000256" key="5">
    <source>
        <dbReference type="ARBA" id="ARBA00022898"/>
    </source>
</evidence>
<dbReference type="InterPro" id="IPR045088">
    <property type="entry name" value="ALAT1/2-like"/>
</dbReference>
<dbReference type="Gene3D" id="3.90.1150.10">
    <property type="entry name" value="Aspartate Aminotransferase, domain 1"/>
    <property type="match status" value="1"/>
</dbReference>
<keyword evidence="8" id="KW-1185">Reference proteome</keyword>
<dbReference type="GO" id="GO:0008483">
    <property type="term" value="F:transaminase activity"/>
    <property type="evidence" value="ECO:0007669"/>
    <property type="project" value="UniProtKB-KW"/>
</dbReference>
<evidence type="ECO:0000313" key="7">
    <source>
        <dbReference type="EMBL" id="CAF4214579.1"/>
    </source>
</evidence>
<proteinExistence type="predicted"/>
<comment type="subunit">
    <text evidence="2">Homodimer.</text>
</comment>
<name>A0A815H022_9BILA</name>
<evidence type="ECO:0000256" key="2">
    <source>
        <dbReference type="ARBA" id="ARBA00011738"/>
    </source>
</evidence>
<sequence>SMYAFPRIDIPQKAQEIAKHQNMAPDTFYCLALLEKTGISVVPGSGFHQRPGTYHFRATILPPVEQMKQLVDKFRTFHLSFLKEWE</sequence>
<dbReference type="InterPro" id="IPR015422">
    <property type="entry name" value="PyrdxlP-dep_Trfase_small"/>
</dbReference>
<dbReference type="OrthoDB" id="1732682at2759"/>
<comment type="caution">
    <text evidence="6">The sequence shown here is derived from an EMBL/GenBank/DDBJ whole genome shotgun (WGS) entry which is preliminary data.</text>
</comment>
<dbReference type="AlphaFoldDB" id="A0A815H022"/>
<feature type="non-terminal residue" evidence="6">
    <location>
        <position position="1"/>
    </location>
</feature>
<gene>
    <name evidence="6" type="ORF">GPM918_LOCUS30736</name>
    <name evidence="7" type="ORF">SRO942_LOCUS31364</name>
</gene>
<organism evidence="6 8">
    <name type="scientific">Didymodactylos carnosus</name>
    <dbReference type="NCBI Taxonomy" id="1234261"/>
    <lineage>
        <taxon>Eukaryota</taxon>
        <taxon>Metazoa</taxon>
        <taxon>Spiralia</taxon>
        <taxon>Gnathifera</taxon>
        <taxon>Rotifera</taxon>
        <taxon>Eurotatoria</taxon>
        <taxon>Bdelloidea</taxon>
        <taxon>Philodinida</taxon>
        <taxon>Philodinidae</taxon>
        <taxon>Didymodactylos</taxon>
    </lineage>
</organism>
<evidence type="ECO:0000256" key="1">
    <source>
        <dbReference type="ARBA" id="ARBA00001933"/>
    </source>
</evidence>